<name>A0ABR2Y7A7_9PEZI</name>
<reference evidence="3 4" key="1">
    <citation type="submission" date="2024-02" db="EMBL/GenBank/DDBJ databases">
        <title>First draft genome assembly of two strains of Seiridium cardinale.</title>
        <authorList>
            <person name="Emiliani G."/>
            <person name="Scali E."/>
        </authorList>
    </citation>
    <scope>NUCLEOTIDE SEQUENCE [LARGE SCALE GENOMIC DNA]</scope>
    <source>
        <strain evidence="3 4">BM-138-000479</strain>
    </source>
</reference>
<dbReference type="PANTHER" id="PTHR24148">
    <property type="entry name" value="ANKYRIN REPEAT DOMAIN-CONTAINING PROTEIN 39 HOMOLOG-RELATED"/>
    <property type="match status" value="1"/>
</dbReference>
<dbReference type="EMBL" id="JARVKM010000002">
    <property type="protein sequence ID" value="KAK9782617.1"/>
    <property type="molecule type" value="Genomic_DNA"/>
</dbReference>
<protein>
    <submittedName>
        <fullName evidence="3">HET-domain-containing protein</fullName>
    </submittedName>
</protein>
<evidence type="ECO:0000313" key="4">
    <source>
        <dbReference type="Proteomes" id="UP001465668"/>
    </source>
</evidence>
<sequence>MLGAKRGFHTAGLHKIQSVVSFLSILVGDRYRRHDQLSISTAQSRVTWDTAADIATCARKWDSAWSWRCNAAWLGREDDADWGDKDDDDEDDEDYDGEEMGEDDEMSELIEEYGEDIYDDDYLDNDEALSYVWGPPYDPKTSSVISTPANSGGRVFVTQNLEMALRSLRSKTERRVLWVDAVCINQDDVSGKGRQVSLMGKIYGLAKTATVWLGPEENDSDAAFALLEDLGRSERDANDLVFEPLGWGERKLRAIYLLFARPWFERL</sequence>
<feature type="region of interest" description="Disordered" evidence="1">
    <location>
        <begin position="79"/>
        <end position="105"/>
    </location>
</feature>
<feature type="domain" description="Heterokaryon incompatibility" evidence="2">
    <location>
        <begin position="127"/>
        <end position="266"/>
    </location>
</feature>
<evidence type="ECO:0000256" key="1">
    <source>
        <dbReference type="SAM" id="MobiDB-lite"/>
    </source>
</evidence>
<proteinExistence type="predicted"/>
<organism evidence="3 4">
    <name type="scientific">Seiridium cardinale</name>
    <dbReference type="NCBI Taxonomy" id="138064"/>
    <lineage>
        <taxon>Eukaryota</taxon>
        <taxon>Fungi</taxon>
        <taxon>Dikarya</taxon>
        <taxon>Ascomycota</taxon>
        <taxon>Pezizomycotina</taxon>
        <taxon>Sordariomycetes</taxon>
        <taxon>Xylariomycetidae</taxon>
        <taxon>Amphisphaeriales</taxon>
        <taxon>Sporocadaceae</taxon>
        <taxon>Seiridium</taxon>
    </lineage>
</organism>
<keyword evidence="4" id="KW-1185">Reference proteome</keyword>
<gene>
    <name evidence="3" type="ORF">SCAR479_00960</name>
</gene>
<evidence type="ECO:0000313" key="3">
    <source>
        <dbReference type="EMBL" id="KAK9782617.1"/>
    </source>
</evidence>
<accession>A0ABR2Y7A7</accession>
<dbReference type="InterPro" id="IPR010730">
    <property type="entry name" value="HET"/>
</dbReference>
<dbReference type="Proteomes" id="UP001465668">
    <property type="component" value="Unassembled WGS sequence"/>
</dbReference>
<dbReference type="PANTHER" id="PTHR24148:SF64">
    <property type="entry name" value="HETEROKARYON INCOMPATIBILITY DOMAIN-CONTAINING PROTEIN"/>
    <property type="match status" value="1"/>
</dbReference>
<comment type="caution">
    <text evidence="3">The sequence shown here is derived from an EMBL/GenBank/DDBJ whole genome shotgun (WGS) entry which is preliminary data.</text>
</comment>
<evidence type="ECO:0000259" key="2">
    <source>
        <dbReference type="Pfam" id="PF06985"/>
    </source>
</evidence>
<dbReference type="Pfam" id="PF06985">
    <property type="entry name" value="HET"/>
    <property type="match status" value="1"/>
</dbReference>
<dbReference type="InterPro" id="IPR052895">
    <property type="entry name" value="HetReg/Transcr_Mod"/>
</dbReference>